<evidence type="ECO:0000256" key="4">
    <source>
        <dbReference type="PIRSR" id="PIRSR000343-1"/>
    </source>
</evidence>
<feature type="binding site" evidence="4">
    <location>
        <position position="125"/>
    </location>
    <ligand>
        <name>heme b</name>
        <dbReference type="ChEBI" id="CHEBI:60344"/>
    </ligand>
</feature>
<feature type="binding site" evidence="4">
    <location>
        <position position="172"/>
    </location>
    <ligand>
        <name>heme b</name>
        <dbReference type="ChEBI" id="CHEBI:60344"/>
    </ligand>
</feature>
<dbReference type="RefSeq" id="WP_246131276.1">
    <property type="nucleotide sequence ID" value="NZ_BAAARM010000005.1"/>
</dbReference>
<dbReference type="PRINTS" id="PR00088">
    <property type="entry name" value="HAEMOXYGNASE"/>
</dbReference>
<dbReference type="InterPro" id="IPR002051">
    <property type="entry name" value="Haem_Oase"/>
</dbReference>
<keyword evidence="3 5" id="KW-0408">Iron</keyword>
<dbReference type="Proteomes" id="UP000321181">
    <property type="component" value="Unassembled WGS sequence"/>
</dbReference>
<accession>A0A512DG69</accession>
<sequence length="223" mass="24340">MDTPLAAALRTATRTEHEQAEHMPFVGELMAGRLPLAAYVDLLSQHHAIYHALEAAEPFVRADCAGASVVVDGLARSGSIESDLAVLCGPTWRDGLRVLPATRRYVDRLRATAQTWVGGYVAHAYTRYLGDLSGGQAIRTVLRRTMAVPDDALAFYTFASIPKPKLFKDAYRARLDALPFGVDERARVIDEARVAFRLNADVFADLGAVHLPAVRREPATDVA</sequence>
<gene>
    <name evidence="6" type="ORF">CAE01nite_32080</name>
</gene>
<feature type="binding site" description="axial binding residue" evidence="5">
    <location>
        <position position="17"/>
    </location>
    <ligand>
        <name>heme b</name>
        <dbReference type="ChEBI" id="CHEBI:60344"/>
    </ligand>
    <ligandPart>
        <name>Fe</name>
        <dbReference type="ChEBI" id="CHEBI:18248"/>
    </ligandPart>
</feature>
<name>A0A512DG69_9CELL</name>
<dbReference type="EMBL" id="BJYY01000020">
    <property type="protein sequence ID" value="GEO35483.1"/>
    <property type="molecule type" value="Genomic_DNA"/>
</dbReference>
<organism evidence="6 7">
    <name type="scientific">Cellulomonas aerilata</name>
    <dbReference type="NCBI Taxonomy" id="515326"/>
    <lineage>
        <taxon>Bacteria</taxon>
        <taxon>Bacillati</taxon>
        <taxon>Actinomycetota</taxon>
        <taxon>Actinomycetes</taxon>
        <taxon>Micrococcales</taxon>
        <taxon>Cellulomonadaceae</taxon>
        <taxon>Cellulomonas</taxon>
    </lineage>
</organism>
<evidence type="ECO:0000256" key="3">
    <source>
        <dbReference type="ARBA" id="ARBA00023004"/>
    </source>
</evidence>
<dbReference type="GO" id="GO:0006979">
    <property type="term" value="P:response to oxidative stress"/>
    <property type="evidence" value="ECO:0007669"/>
    <property type="project" value="TreeGrafter"/>
</dbReference>
<evidence type="ECO:0000313" key="7">
    <source>
        <dbReference type="Proteomes" id="UP000321181"/>
    </source>
</evidence>
<dbReference type="Pfam" id="PF01126">
    <property type="entry name" value="Heme_oxygenase"/>
    <property type="match status" value="1"/>
</dbReference>
<keyword evidence="1 4" id="KW-0349">Heme</keyword>
<keyword evidence="2 5" id="KW-0479">Metal-binding</keyword>
<dbReference type="GO" id="GO:0004392">
    <property type="term" value="F:heme oxygenase (decyclizing) activity"/>
    <property type="evidence" value="ECO:0007669"/>
    <property type="project" value="InterPro"/>
</dbReference>
<dbReference type="GO" id="GO:0006788">
    <property type="term" value="P:heme oxidation"/>
    <property type="evidence" value="ECO:0007669"/>
    <property type="project" value="InterPro"/>
</dbReference>
<dbReference type="PANTHER" id="PTHR10720">
    <property type="entry name" value="HEME OXYGENASE"/>
    <property type="match status" value="1"/>
</dbReference>
<dbReference type="GO" id="GO:0042167">
    <property type="term" value="P:heme catabolic process"/>
    <property type="evidence" value="ECO:0007669"/>
    <property type="project" value="TreeGrafter"/>
</dbReference>
<evidence type="ECO:0000256" key="1">
    <source>
        <dbReference type="ARBA" id="ARBA00022617"/>
    </source>
</evidence>
<protein>
    <submittedName>
        <fullName evidence="6">Biliverdin-producing heme oxygenase</fullName>
    </submittedName>
</protein>
<dbReference type="PIRSF" id="PIRSF000343">
    <property type="entry name" value="Haem_Oase"/>
    <property type="match status" value="1"/>
</dbReference>
<dbReference type="AlphaFoldDB" id="A0A512DG69"/>
<dbReference type="SUPFAM" id="SSF48613">
    <property type="entry name" value="Heme oxygenase-like"/>
    <property type="match status" value="1"/>
</dbReference>
<evidence type="ECO:0000256" key="2">
    <source>
        <dbReference type="ARBA" id="ARBA00022723"/>
    </source>
</evidence>
<dbReference type="InterPro" id="IPR016053">
    <property type="entry name" value="Haem_Oase-like"/>
</dbReference>
<dbReference type="PANTHER" id="PTHR10720:SF0">
    <property type="entry name" value="HEME OXYGENASE"/>
    <property type="match status" value="1"/>
</dbReference>
<evidence type="ECO:0000256" key="5">
    <source>
        <dbReference type="PIRSR" id="PIRSR000343-2"/>
    </source>
</evidence>
<dbReference type="CDD" id="cd19165">
    <property type="entry name" value="HemeO"/>
    <property type="match status" value="1"/>
</dbReference>
<keyword evidence="7" id="KW-1185">Reference proteome</keyword>
<proteinExistence type="predicted"/>
<dbReference type="Gene3D" id="1.20.910.10">
    <property type="entry name" value="Heme oxygenase-like"/>
    <property type="match status" value="1"/>
</dbReference>
<dbReference type="GO" id="GO:0020037">
    <property type="term" value="F:heme binding"/>
    <property type="evidence" value="ECO:0007669"/>
    <property type="project" value="TreeGrafter"/>
</dbReference>
<dbReference type="GO" id="GO:0046872">
    <property type="term" value="F:metal ion binding"/>
    <property type="evidence" value="ECO:0007669"/>
    <property type="project" value="UniProtKB-KW"/>
</dbReference>
<comment type="caution">
    <text evidence="6">The sequence shown here is derived from an EMBL/GenBank/DDBJ whole genome shotgun (WGS) entry which is preliminary data.</text>
</comment>
<reference evidence="6 7" key="1">
    <citation type="submission" date="2019-07" db="EMBL/GenBank/DDBJ databases">
        <title>Whole genome shotgun sequence of Cellulomonas aerilata NBRC 106308.</title>
        <authorList>
            <person name="Hosoyama A."/>
            <person name="Uohara A."/>
            <person name="Ohji S."/>
            <person name="Ichikawa N."/>
        </authorList>
    </citation>
    <scope>NUCLEOTIDE SEQUENCE [LARGE SCALE GENOMIC DNA]</scope>
    <source>
        <strain evidence="6 7">NBRC 106308</strain>
    </source>
</reference>
<dbReference type="InterPro" id="IPR016084">
    <property type="entry name" value="Haem_Oase-like_multi-hlx"/>
</dbReference>
<evidence type="ECO:0000313" key="6">
    <source>
        <dbReference type="EMBL" id="GEO35483.1"/>
    </source>
</evidence>
<feature type="binding site" evidence="4">
    <location>
        <position position="10"/>
    </location>
    <ligand>
        <name>heme b</name>
        <dbReference type="ChEBI" id="CHEBI:60344"/>
    </ligand>
</feature>